<feature type="transmembrane region" description="Helical" evidence="11">
    <location>
        <begin position="12"/>
        <end position="33"/>
    </location>
</feature>
<keyword evidence="7 10" id="KW-0472">Membrane</keyword>
<dbReference type="EMBL" id="OV725081">
    <property type="protein sequence ID" value="CAH1401086.1"/>
    <property type="molecule type" value="Genomic_DNA"/>
</dbReference>
<dbReference type="OrthoDB" id="10261524at2759"/>
<gene>
    <name evidence="12" type="ORF">NEZAVI_LOCUS10183</name>
</gene>
<sequence length="179" mass="20183">MHSLLSRGNALVAYTLSLLACLTFMCFLSTLFVDYRSSAAINTVKVVVKNVPDYSASREKCDLGFLTFDLQANLTNVFNWNVKQLFLYLTAEYASEKNSLSQVVLWDKIILRGENAILDFKSMNSKYYFWDDGNGLRNNSHVTLTLSYNIIPNSGLLPNIGATGHHIFQFPSEYTVSRA</sequence>
<comment type="subcellular location">
    <subcellularLocation>
        <location evidence="1">Endoplasmic reticulum membrane</location>
        <topology evidence="1">Single-pass type II membrane protein</topology>
    </subcellularLocation>
</comment>
<evidence type="ECO:0000313" key="12">
    <source>
        <dbReference type="EMBL" id="CAH1401086.1"/>
    </source>
</evidence>
<evidence type="ECO:0000256" key="9">
    <source>
        <dbReference type="ARBA" id="ARBA00046080"/>
    </source>
</evidence>
<protein>
    <recommendedName>
        <fullName evidence="8 10">Signal peptidase complex subunit 3</fullName>
    </recommendedName>
</protein>
<evidence type="ECO:0000256" key="7">
    <source>
        <dbReference type="ARBA" id="ARBA00023136"/>
    </source>
</evidence>
<dbReference type="GO" id="GO:0045047">
    <property type="term" value="P:protein targeting to ER"/>
    <property type="evidence" value="ECO:0007669"/>
    <property type="project" value="TreeGrafter"/>
</dbReference>
<dbReference type="Pfam" id="PF04573">
    <property type="entry name" value="SPC22"/>
    <property type="match status" value="1"/>
</dbReference>
<organism evidence="12 13">
    <name type="scientific">Nezara viridula</name>
    <name type="common">Southern green stink bug</name>
    <name type="synonym">Cimex viridulus</name>
    <dbReference type="NCBI Taxonomy" id="85310"/>
    <lineage>
        <taxon>Eukaryota</taxon>
        <taxon>Metazoa</taxon>
        <taxon>Ecdysozoa</taxon>
        <taxon>Arthropoda</taxon>
        <taxon>Hexapoda</taxon>
        <taxon>Insecta</taxon>
        <taxon>Pterygota</taxon>
        <taxon>Neoptera</taxon>
        <taxon>Paraneoptera</taxon>
        <taxon>Hemiptera</taxon>
        <taxon>Heteroptera</taxon>
        <taxon>Panheteroptera</taxon>
        <taxon>Pentatomomorpha</taxon>
        <taxon>Pentatomoidea</taxon>
        <taxon>Pentatomidae</taxon>
        <taxon>Pentatominae</taxon>
        <taxon>Nezara</taxon>
    </lineage>
</organism>
<keyword evidence="13" id="KW-1185">Reference proteome</keyword>
<evidence type="ECO:0000313" key="13">
    <source>
        <dbReference type="Proteomes" id="UP001152798"/>
    </source>
</evidence>
<evidence type="ECO:0000256" key="5">
    <source>
        <dbReference type="ARBA" id="ARBA00022968"/>
    </source>
</evidence>
<evidence type="ECO:0000256" key="4">
    <source>
        <dbReference type="ARBA" id="ARBA00022824"/>
    </source>
</evidence>
<dbReference type="InterPro" id="IPR007653">
    <property type="entry name" value="SPC3"/>
</dbReference>
<dbReference type="PIRSF" id="PIRSF016089">
    <property type="entry name" value="SPC22"/>
    <property type="match status" value="1"/>
</dbReference>
<dbReference type="PANTHER" id="PTHR12804">
    <property type="entry name" value="MICROSOMAL SIGNAL PEPTIDASE 23 KD SUBUNIT SPC22/23"/>
    <property type="match status" value="1"/>
</dbReference>
<keyword evidence="4 10" id="KW-0256">Endoplasmic reticulum</keyword>
<evidence type="ECO:0000256" key="6">
    <source>
        <dbReference type="ARBA" id="ARBA00022989"/>
    </source>
</evidence>
<evidence type="ECO:0000256" key="8">
    <source>
        <dbReference type="ARBA" id="ARBA00029556"/>
    </source>
</evidence>
<dbReference type="GO" id="GO:0006465">
    <property type="term" value="P:signal peptide processing"/>
    <property type="evidence" value="ECO:0007669"/>
    <property type="project" value="UniProtKB-UniRule"/>
</dbReference>
<dbReference type="PANTHER" id="PTHR12804:SF0">
    <property type="entry name" value="SIGNAL PEPTIDASE COMPLEX SUBUNIT 3"/>
    <property type="match status" value="1"/>
</dbReference>
<keyword evidence="3 11" id="KW-0812">Transmembrane</keyword>
<evidence type="ECO:0000256" key="11">
    <source>
        <dbReference type="SAM" id="Phobius"/>
    </source>
</evidence>
<name>A0A9P0HFJ0_NEZVI</name>
<comment type="similarity">
    <text evidence="2 10">Belongs to the SPCS3 family.</text>
</comment>
<proteinExistence type="inferred from homology"/>
<accession>A0A9P0HFJ0</accession>
<evidence type="ECO:0000256" key="1">
    <source>
        <dbReference type="ARBA" id="ARBA00004648"/>
    </source>
</evidence>
<dbReference type="Proteomes" id="UP001152798">
    <property type="component" value="Chromosome 5"/>
</dbReference>
<evidence type="ECO:0000256" key="2">
    <source>
        <dbReference type="ARBA" id="ARBA00009289"/>
    </source>
</evidence>
<dbReference type="GO" id="GO:0005787">
    <property type="term" value="C:signal peptidase complex"/>
    <property type="evidence" value="ECO:0007669"/>
    <property type="project" value="UniProtKB-UniRule"/>
</dbReference>
<keyword evidence="6 11" id="KW-1133">Transmembrane helix</keyword>
<comment type="function">
    <text evidence="9">Essential component of the signal peptidase complex (SPC) which catalyzes the cleavage of N-terminal signal sequences from nascent proteins as they are translocated into the lumen of the endoplasmic reticulum. Essential for the SPC catalytic activity, possibly by stabilizing and positioning the active center of the complex close to the lumenal surface.</text>
</comment>
<reference evidence="12" key="1">
    <citation type="submission" date="2022-01" db="EMBL/GenBank/DDBJ databases">
        <authorList>
            <person name="King R."/>
        </authorList>
    </citation>
    <scope>NUCLEOTIDE SEQUENCE</scope>
</reference>
<evidence type="ECO:0000256" key="3">
    <source>
        <dbReference type="ARBA" id="ARBA00022692"/>
    </source>
</evidence>
<keyword evidence="5" id="KW-0735">Signal-anchor</keyword>
<dbReference type="AlphaFoldDB" id="A0A9P0HFJ0"/>
<evidence type="ECO:0000256" key="10">
    <source>
        <dbReference type="PIRNR" id="PIRNR016089"/>
    </source>
</evidence>